<comment type="cofactor">
    <cofactor evidence="1">
        <name>a divalent metal cation</name>
        <dbReference type="ChEBI" id="CHEBI:60240"/>
    </cofactor>
</comment>
<dbReference type="EnsemblMetazoa" id="Aqu2.1.22974_001">
    <property type="protein sequence ID" value="Aqu2.1.22974_001"/>
    <property type="gene ID" value="Aqu2.1.22974"/>
</dbReference>
<dbReference type="GO" id="GO:0004518">
    <property type="term" value="F:nuclease activity"/>
    <property type="evidence" value="ECO:0007669"/>
    <property type="project" value="UniProtKB-KW"/>
</dbReference>
<protein>
    <recommendedName>
        <fullName evidence="8">DDE Tnp4 domain-containing protein</fullName>
    </recommendedName>
</protein>
<dbReference type="InterPro" id="IPR045249">
    <property type="entry name" value="HARBI1-like"/>
</dbReference>
<name>A0A1X7U622_AMPQE</name>
<comment type="similarity">
    <text evidence="3">Belongs to the HARBI1 family.</text>
</comment>
<evidence type="ECO:0000256" key="4">
    <source>
        <dbReference type="ARBA" id="ARBA00022722"/>
    </source>
</evidence>
<comment type="subcellular location">
    <subcellularLocation>
        <location evidence="2">Nucleus</location>
    </subcellularLocation>
</comment>
<keyword evidence="7" id="KW-0539">Nucleus</keyword>
<dbReference type="eggNOG" id="KOG4585">
    <property type="taxonomic scope" value="Eukaryota"/>
</dbReference>
<keyword evidence="6" id="KW-0378">Hydrolase</keyword>
<dbReference type="AlphaFoldDB" id="A0A1X7U622"/>
<evidence type="ECO:0000256" key="1">
    <source>
        <dbReference type="ARBA" id="ARBA00001968"/>
    </source>
</evidence>
<evidence type="ECO:0000256" key="5">
    <source>
        <dbReference type="ARBA" id="ARBA00022723"/>
    </source>
</evidence>
<evidence type="ECO:0000259" key="8">
    <source>
        <dbReference type="Pfam" id="PF13359"/>
    </source>
</evidence>
<dbReference type="OrthoDB" id="5948010at2759"/>
<evidence type="ECO:0000256" key="2">
    <source>
        <dbReference type="ARBA" id="ARBA00004123"/>
    </source>
</evidence>
<dbReference type="GO" id="GO:0005634">
    <property type="term" value="C:nucleus"/>
    <property type="evidence" value="ECO:0007669"/>
    <property type="project" value="UniProtKB-SubCell"/>
</dbReference>
<accession>A0A1X7U622</accession>
<dbReference type="Pfam" id="PF13359">
    <property type="entry name" value="DDE_Tnp_4"/>
    <property type="match status" value="1"/>
</dbReference>
<keyword evidence="5" id="KW-0479">Metal-binding</keyword>
<dbReference type="PANTHER" id="PTHR22930:SF85">
    <property type="entry name" value="GH03217P-RELATED"/>
    <property type="match status" value="1"/>
</dbReference>
<evidence type="ECO:0000256" key="7">
    <source>
        <dbReference type="ARBA" id="ARBA00023242"/>
    </source>
</evidence>
<evidence type="ECO:0000313" key="9">
    <source>
        <dbReference type="EnsemblMetazoa" id="Aqu2.1.22974_001"/>
    </source>
</evidence>
<proteinExistence type="inferred from homology"/>
<dbReference type="STRING" id="400682.A0A1X7U622"/>
<dbReference type="InterPro" id="IPR027806">
    <property type="entry name" value="HARBI1_dom"/>
</dbReference>
<sequence length="177" mass="20142">MDVVVKWPGSVHDARMFANSRLNYLLKSGIISPCPRKIFDESVPVFIIGDPAYPLMPYLMKEYAGGGVICHEQYLGFRLCSTTNVIECSFGRLKARLGCLERAMDINMSDLPNVIYACFVVHNYCELNNESVHKESVRSAVTYDQQFQPDTIPNRYITDSNEAEGKKIRILTQYFDP</sequence>
<dbReference type="GO" id="GO:0016787">
    <property type="term" value="F:hydrolase activity"/>
    <property type="evidence" value="ECO:0007669"/>
    <property type="project" value="UniProtKB-KW"/>
</dbReference>
<evidence type="ECO:0000256" key="3">
    <source>
        <dbReference type="ARBA" id="ARBA00006958"/>
    </source>
</evidence>
<dbReference type="InParanoid" id="A0A1X7U622"/>
<feature type="domain" description="DDE Tnp4" evidence="8">
    <location>
        <begin position="2"/>
        <end position="123"/>
    </location>
</feature>
<dbReference type="GO" id="GO:0046872">
    <property type="term" value="F:metal ion binding"/>
    <property type="evidence" value="ECO:0007669"/>
    <property type="project" value="UniProtKB-KW"/>
</dbReference>
<evidence type="ECO:0000256" key="6">
    <source>
        <dbReference type="ARBA" id="ARBA00022801"/>
    </source>
</evidence>
<organism evidence="9">
    <name type="scientific">Amphimedon queenslandica</name>
    <name type="common">Sponge</name>
    <dbReference type="NCBI Taxonomy" id="400682"/>
    <lineage>
        <taxon>Eukaryota</taxon>
        <taxon>Metazoa</taxon>
        <taxon>Porifera</taxon>
        <taxon>Demospongiae</taxon>
        <taxon>Heteroscleromorpha</taxon>
        <taxon>Haplosclerida</taxon>
        <taxon>Niphatidae</taxon>
        <taxon>Amphimedon</taxon>
    </lineage>
</organism>
<reference evidence="9" key="1">
    <citation type="submission" date="2017-05" db="UniProtKB">
        <authorList>
            <consortium name="EnsemblMetazoa"/>
        </authorList>
    </citation>
    <scope>IDENTIFICATION</scope>
</reference>
<dbReference type="PANTHER" id="PTHR22930">
    <property type="match status" value="1"/>
</dbReference>
<keyword evidence="4" id="KW-0540">Nuclease</keyword>